<accession>A0A251UHS1</accession>
<evidence type="ECO:0000313" key="1">
    <source>
        <dbReference type="EMBL" id="KAF5802267.1"/>
    </source>
</evidence>
<organism evidence="2 3">
    <name type="scientific">Helianthus annuus</name>
    <name type="common">Common sunflower</name>
    <dbReference type="NCBI Taxonomy" id="4232"/>
    <lineage>
        <taxon>Eukaryota</taxon>
        <taxon>Viridiplantae</taxon>
        <taxon>Streptophyta</taxon>
        <taxon>Embryophyta</taxon>
        <taxon>Tracheophyta</taxon>
        <taxon>Spermatophyta</taxon>
        <taxon>Magnoliopsida</taxon>
        <taxon>eudicotyledons</taxon>
        <taxon>Gunneridae</taxon>
        <taxon>Pentapetalae</taxon>
        <taxon>asterids</taxon>
        <taxon>campanulids</taxon>
        <taxon>Asterales</taxon>
        <taxon>Asteraceae</taxon>
        <taxon>Asteroideae</taxon>
        <taxon>Heliantheae alliance</taxon>
        <taxon>Heliantheae</taxon>
        <taxon>Helianthus</taxon>
    </lineage>
</organism>
<gene>
    <name evidence="2" type="ORF">HannXRQ_Chr06g0176581</name>
    <name evidence="1" type="ORF">HanXRQr2_Chr06g0257561</name>
</gene>
<dbReference type="OMA" id="HIIAGLM"/>
<evidence type="ECO:0000313" key="3">
    <source>
        <dbReference type="Proteomes" id="UP000215914"/>
    </source>
</evidence>
<keyword evidence="3" id="KW-1185">Reference proteome</keyword>
<dbReference type="OrthoDB" id="1849062at2759"/>
<dbReference type="Pfam" id="PF03140">
    <property type="entry name" value="DUF247"/>
    <property type="match status" value="1"/>
</dbReference>
<dbReference type="PANTHER" id="PTHR31170">
    <property type="entry name" value="BNAC04G53230D PROTEIN"/>
    <property type="match status" value="1"/>
</dbReference>
<reference evidence="2" key="2">
    <citation type="submission" date="2017-02" db="EMBL/GenBank/DDBJ databases">
        <title>Sunflower complete genome.</title>
        <authorList>
            <person name="Langlade N."/>
            <person name="Munos S."/>
        </authorList>
    </citation>
    <scope>NUCLEOTIDE SEQUENCE [LARGE SCALE GENOMIC DNA]</scope>
    <source>
        <tissue evidence="2">Leaves</tissue>
    </source>
</reference>
<proteinExistence type="predicted"/>
<dbReference type="EMBL" id="CM007895">
    <property type="protein sequence ID" value="OTG22910.1"/>
    <property type="molecule type" value="Genomic_DNA"/>
</dbReference>
<reference evidence="1 3" key="1">
    <citation type="journal article" date="2017" name="Nature">
        <title>The sunflower genome provides insights into oil metabolism, flowering and Asterid evolution.</title>
        <authorList>
            <person name="Badouin H."/>
            <person name="Gouzy J."/>
            <person name="Grassa C.J."/>
            <person name="Murat F."/>
            <person name="Staton S.E."/>
            <person name="Cottret L."/>
            <person name="Lelandais-Briere C."/>
            <person name="Owens G.L."/>
            <person name="Carrere S."/>
            <person name="Mayjonade B."/>
            <person name="Legrand L."/>
            <person name="Gill N."/>
            <person name="Kane N.C."/>
            <person name="Bowers J.E."/>
            <person name="Hubner S."/>
            <person name="Bellec A."/>
            <person name="Berard A."/>
            <person name="Berges H."/>
            <person name="Blanchet N."/>
            <person name="Boniface M.C."/>
            <person name="Brunel D."/>
            <person name="Catrice O."/>
            <person name="Chaidir N."/>
            <person name="Claudel C."/>
            <person name="Donnadieu C."/>
            <person name="Faraut T."/>
            <person name="Fievet G."/>
            <person name="Helmstetter N."/>
            <person name="King M."/>
            <person name="Knapp S.J."/>
            <person name="Lai Z."/>
            <person name="Le Paslier M.C."/>
            <person name="Lippi Y."/>
            <person name="Lorenzon L."/>
            <person name="Mandel J.R."/>
            <person name="Marage G."/>
            <person name="Marchand G."/>
            <person name="Marquand E."/>
            <person name="Bret-Mestries E."/>
            <person name="Morien E."/>
            <person name="Nambeesan S."/>
            <person name="Nguyen T."/>
            <person name="Pegot-Espagnet P."/>
            <person name="Pouilly N."/>
            <person name="Raftis F."/>
            <person name="Sallet E."/>
            <person name="Schiex T."/>
            <person name="Thomas J."/>
            <person name="Vandecasteele C."/>
            <person name="Vares D."/>
            <person name="Vear F."/>
            <person name="Vautrin S."/>
            <person name="Crespi M."/>
            <person name="Mangin B."/>
            <person name="Burke J.M."/>
            <person name="Salse J."/>
            <person name="Munos S."/>
            <person name="Vincourt P."/>
            <person name="Rieseberg L.H."/>
            <person name="Langlade N.B."/>
        </authorList>
    </citation>
    <scope>NUCLEOTIDE SEQUENCE [LARGE SCALE GENOMIC DNA]</scope>
    <source>
        <strain evidence="3">cv. SF193</strain>
        <tissue evidence="1">Leaves</tissue>
    </source>
</reference>
<sequence>MEHSSNPLKMEMEMTESEHVIVEIPINRPVNNDNIRSVAMEWVDCLTGKATTKSNEREQHMEKVPPLLLKSEKGRRNSECYEPAVVSLGPYHHNRPALAQAEKYKLITLEEYSLSTGKTIGTLYNMVFEVVHDARKCYIDGSTDDYSDHEFNQMMLRDACFILLYIERMPCGHTNIFLNNEYLGAIGFANIKRDLLLLENQIPFVVLEVLLKLKFPKDKGEEVLNKFFNYLNYGEVMIRKDKKVLEYKRPLHLLELYRSYFISLPTKDKALHEKFNYVKRNRAFASVTELKGRWIFLRCTSDDSTSDMEFNPYICYGEFMLARRAVCPYTKAIYLNMIAYEMCPHTPTDLRISTYIRVMKSLIIQRDDVKELRRNNILIHSLDSDEEVVKMYDEFEVPAVNYYMFNQLRLGIERLNESRYKTWGAELITDYFGSPWKTVGVLVAAAILVTSFLQTYCAIKQGN</sequence>
<dbReference type="Gramene" id="mRNA:HanXRQr2_Chr06g0257561">
    <property type="protein sequence ID" value="mRNA:HanXRQr2_Chr06g0257561"/>
    <property type="gene ID" value="HanXRQr2_Chr06g0257561"/>
</dbReference>
<dbReference type="InterPro" id="IPR004158">
    <property type="entry name" value="DUF247_pln"/>
</dbReference>
<protein>
    <submittedName>
        <fullName evidence="2">Uncharacterized protein</fullName>
    </submittedName>
</protein>
<dbReference type="InParanoid" id="A0A251UHS1"/>
<evidence type="ECO:0000313" key="2">
    <source>
        <dbReference type="EMBL" id="OTG22910.1"/>
    </source>
</evidence>
<dbReference type="AlphaFoldDB" id="A0A251UHS1"/>
<dbReference type="EMBL" id="MNCJ02000321">
    <property type="protein sequence ID" value="KAF5802267.1"/>
    <property type="molecule type" value="Genomic_DNA"/>
</dbReference>
<reference evidence="1" key="3">
    <citation type="submission" date="2020-06" db="EMBL/GenBank/DDBJ databases">
        <title>Helianthus annuus Genome sequencing and assembly Release 2.</title>
        <authorList>
            <person name="Gouzy J."/>
            <person name="Langlade N."/>
            <person name="Munos S."/>
        </authorList>
    </citation>
    <scope>NUCLEOTIDE SEQUENCE</scope>
    <source>
        <tissue evidence="1">Leaves</tissue>
    </source>
</reference>
<dbReference type="PANTHER" id="PTHR31170:SF20">
    <property type="entry name" value="DUF247 DOMAIN PROTEIN"/>
    <property type="match status" value="1"/>
</dbReference>
<name>A0A251UHS1_HELAN</name>
<dbReference type="Proteomes" id="UP000215914">
    <property type="component" value="Chromosome 6"/>
</dbReference>